<dbReference type="PANTHER" id="PTHR35895:SF2">
    <property type="match status" value="1"/>
</dbReference>
<feature type="transmembrane region" description="Helical" evidence="2">
    <location>
        <begin position="59"/>
        <end position="87"/>
    </location>
</feature>
<dbReference type="InterPro" id="IPR046368">
    <property type="entry name" value="Tag1"/>
</dbReference>
<dbReference type="PANTHER" id="PTHR35895">
    <property type="entry name" value="CHROMOSOME 16, WHOLE GENOME SHOTGUN SEQUENCE"/>
    <property type="match status" value="1"/>
</dbReference>
<keyword evidence="2" id="KW-0812">Transmembrane</keyword>
<feature type="region of interest" description="Disordered" evidence="1">
    <location>
        <begin position="24"/>
        <end position="44"/>
    </location>
</feature>
<dbReference type="Proteomes" id="UP000182235">
    <property type="component" value="Unassembled WGS sequence"/>
</dbReference>
<evidence type="ECO:0000313" key="3">
    <source>
        <dbReference type="EMBL" id="OJD15024.1"/>
    </source>
</evidence>
<evidence type="ECO:0000256" key="1">
    <source>
        <dbReference type="SAM" id="MobiDB-lite"/>
    </source>
</evidence>
<dbReference type="InterPro" id="IPR022185">
    <property type="entry name" value="DUF3712"/>
</dbReference>
<accession>A0A1J9PES7</accession>
<dbReference type="STRING" id="1447872.A0A1J9PES7"/>
<dbReference type="GO" id="GO:0000329">
    <property type="term" value="C:fungal-type vacuole membrane"/>
    <property type="evidence" value="ECO:0007669"/>
    <property type="project" value="InterPro"/>
</dbReference>
<sequence length="463" mass="50434">MGIKEKASKYAIWNNHGELADDGANAVGGENGSSSEHIEQANKGQQSRRGRVVAHFKRWWWCYLLGAIVFLAIFLPVFFLVAFPAIVQRMVDDTSLLVHAGMLMNPAPERLEYSITASLKVPEPFTVELEPFALHLYRIQQVPEQAYVDLPLPQLKLKGNSRVEIRDVSVPVLNMLDFTKFFSEVTHQQNFVLAVEGTTTAHLGKLKAKLNLKKEIELKGLDDFKGIIIESAKVILPFQDDGTNVKVVLNIPNYSVITLDLGNLTLGLFSGNIPLGQVVIYDTLLKPGNNTVNGDCRIDIKSAIANIKPILDGQKEALSEGNLDLTLYGNSTIYNGKHIPYFEDVLNNLTLRTTLSIIKLLTGTIRGLTEGGKGIGGILDLLKGDSLKDIVGVVREVLKRDGLKNIIDALGAALRGIIGGEGGGLKGILGGSDLKGLLSSFKEKDDVGGLKTLDLKEMNTAPF</sequence>
<keyword evidence="2" id="KW-0472">Membrane</keyword>
<organism evidence="3 4">
    <name type="scientific">Emergomyces pasteurianus Ep9510</name>
    <dbReference type="NCBI Taxonomy" id="1447872"/>
    <lineage>
        <taxon>Eukaryota</taxon>
        <taxon>Fungi</taxon>
        <taxon>Dikarya</taxon>
        <taxon>Ascomycota</taxon>
        <taxon>Pezizomycotina</taxon>
        <taxon>Eurotiomycetes</taxon>
        <taxon>Eurotiomycetidae</taxon>
        <taxon>Onygenales</taxon>
        <taxon>Ajellomycetaceae</taxon>
        <taxon>Emergomyces</taxon>
    </lineage>
</organism>
<name>A0A1J9PES7_9EURO</name>
<evidence type="ECO:0000256" key="2">
    <source>
        <dbReference type="SAM" id="Phobius"/>
    </source>
</evidence>
<dbReference type="VEuPathDB" id="FungiDB:AJ78_04679"/>
<keyword evidence="4" id="KW-1185">Reference proteome</keyword>
<dbReference type="AlphaFoldDB" id="A0A1J9PES7"/>
<dbReference type="EMBL" id="LGRN01000181">
    <property type="protein sequence ID" value="OJD15024.1"/>
    <property type="molecule type" value="Genomic_DNA"/>
</dbReference>
<proteinExistence type="predicted"/>
<keyword evidence="2" id="KW-1133">Transmembrane helix</keyword>
<reference evidence="3 4" key="1">
    <citation type="submission" date="2015-07" db="EMBL/GenBank/DDBJ databases">
        <title>Emmonsia species relationships and genome sequence.</title>
        <authorList>
            <consortium name="The Broad Institute Genomics Platform"/>
            <person name="Cuomo C.A."/>
            <person name="Munoz J.F."/>
            <person name="Imamovic A."/>
            <person name="Priest M.E."/>
            <person name="Young S."/>
            <person name="Clay O.K."/>
            <person name="McEwen J.G."/>
        </authorList>
    </citation>
    <scope>NUCLEOTIDE SEQUENCE [LARGE SCALE GENOMIC DNA]</scope>
    <source>
        <strain evidence="3 4">UAMH 9510</strain>
    </source>
</reference>
<evidence type="ECO:0000313" key="4">
    <source>
        <dbReference type="Proteomes" id="UP000182235"/>
    </source>
</evidence>
<protein>
    <submittedName>
        <fullName evidence="3">Uncharacterized protein</fullName>
    </submittedName>
</protein>
<gene>
    <name evidence="3" type="ORF">AJ78_04679</name>
</gene>
<dbReference type="Pfam" id="PF12505">
    <property type="entry name" value="DUF3712"/>
    <property type="match status" value="1"/>
</dbReference>
<dbReference type="OrthoDB" id="10039566at2759"/>
<comment type="caution">
    <text evidence="3">The sequence shown here is derived from an EMBL/GenBank/DDBJ whole genome shotgun (WGS) entry which is preliminary data.</text>
</comment>